<evidence type="ECO:0000313" key="7">
    <source>
        <dbReference type="Proteomes" id="UP001327560"/>
    </source>
</evidence>
<protein>
    <submittedName>
        <fullName evidence="6">Protein RALF-like 33</fullName>
    </submittedName>
</protein>
<keyword evidence="7" id="KW-1185">Reference proteome</keyword>
<keyword evidence="4" id="KW-1015">Disulfide bond</keyword>
<evidence type="ECO:0000313" key="6">
    <source>
        <dbReference type="EMBL" id="WOL10339.1"/>
    </source>
</evidence>
<accession>A0AAQ3KLJ1</accession>
<dbReference type="InterPro" id="IPR008801">
    <property type="entry name" value="RALF"/>
</dbReference>
<keyword evidence="3 5" id="KW-0732">Signal</keyword>
<evidence type="ECO:0000256" key="4">
    <source>
        <dbReference type="ARBA" id="ARBA00023157"/>
    </source>
</evidence>
<proteinExistence type="inferred from homology"/>
<feature type="chain" id="PRO_5042971510" evidence="5">
    <location>
        <begin position="30"/>
        <end position="115"/>
    </location>
</feature>
<name>A0AAQ3KLJ1_9LILI</name>
<dbReference type="AlphaFoldDB" id="A0AAQ3KLJ1"/>
<reference evidence="6 7" key="1">
    <citation type="submission" date="2023-10" db="EMBL/GenBank/DDBJ databases">
        <title>Chromosome-scale genome assembly provides insights into flower coloration mechanisms of Canna indica.</title>
        <authorList>
            <person name="Li C."/>
        </authorList>
    </citation>
    <scope>NUCLEOTIDE SEQUENCE [LARGE SCALE GENOMIC DNA]</scope>
    <source>
        <tissue evidence="6">Flower</tissue>
    </source>
</reference>
<gene>
    <name evidence="6" type="ORF">Cni_G19094</name>
</gene>
<feature type="signal peptide" evidence="5">
    <location>
        <begin position="1"/>
        <end position="29"/>
    </location>
</feature>
<dbReference type="EMBL" id="CP136895">
    <property type="protein sequence ID" value="WOL10339.1"/>
    <property type="molecule type" value="Genomic_DNA"/>
</dbReference>
<dbReference type="GO" id="GO:0005179">
    <property type="term" value="F:hormone activity"/>
    <property type="evidence" value="ECO:0007669"/>
    <property type="project" value="UniProtKB-KW"/>
</dbReference>
<evidence type="ECO:0000256" key="1">
    <source>
        <dbReference type="ARBA" id="ARBA00009178"/>
    </source>
</evidence>
<keyword evidence="2" id="KW-0372">Hormone</keyword>
<dbReference type="Proteomes" id="UP001327560">
    <property type="component" value="Chromosome 6"/>
</dbReference>
<evidence type="ECO:0000256" key="5">
    <source>
        <dbReference type="SAM" id="SignalP"/>
    </source>
</evidence>
<organism evidence="6 7">
    <name type="scientific">Canna indica</name>
    <name type="common">Indian-shot</name>
    <dbReference type="NCBI Taxonomy" id="4628"/>
    <lineage>
        <taxon>Eukaryota</taxon>
        <taxon>Viridiplantae</taxon>
        <taxon>Streptophyta</taxon>
        <taxon>Embryophyta</taxon>
        <taxon>Tracheophyta</taxon>
        <taxon>Spermatophyta</taxon>
        <taxon>Magnoliopsida</taxon>
        <taxon>Liliopsida</taxon>
        <taxon>Zingiberales</taxon>
        <taxon>Cannaceae</taxon>
        <taxon>Canna</taxon>
    </lineage>
</organism>
<evidence type="ECO:0000256" key="3">
    <source>
        <dbReference type="ARBA" id="ARBA00022729"/>
    </source>
</evidence>
<sequence>MVIKQGKALNLTFLLALVICTTFLPTTISVQDNNDRRILDNINYGTIDSDRIPCKLAGASHENCRPHAEANAYSHLAGIFKGVLAIVLIEAFQVELGATMTNFGPSYGLNFLFWV</sequence>
<dbReference type="Pfam" id="PF05498">
    <property type="entry name" value="RALF"/>
    <property type="match status" value="1"/>
</dbReference>
<comment type="similarity">
    <text evidence="1">Belongs to the plant rapid alkalinization factor (RALF) family.</text>
</comment>
<evidence type="ECO:0000256" key="2">
    <source>
        <dbReference type="ARBA" id="ARBA00022702"/>
    </source>
</evidence>